<dbReference type="Pfam" id="PF02163">
    <property type="entry name" value="Peptidase_M50"/>
    <property type="match status" value="1"/>
</dbReference>
<evidence type="ECO:0000256" key="6">
    <source>
        <dbReference type="ARBA" id="ARBA00023136"/>
    </source>
</evidence>
<feature type="transmembrane region" description="Helical" evidence="8">
    <location>
        <begin position="164"/>
        <end position="183"/>
    </location>
</feature>
<dbReference type="InterPro" id="IPR008915">
    <property type="entry name" value="Peptidase_M50"/>
</dbReference>
<organism evidence="10 11">
    <name type="scientific">Thiorhodovibrio winogradskyi</name>
    <dbReference type="NCBI Taxonomy" id="77007"/>
    <lineage>
        <taxon>Bacteria</taxon>
        <taxon>Pseudomonadati</taxon>
        <taxon>Pseudomonadota</taxon>
        <taxon>Gammaproteobacteria</taxon>
        <taxon>Chromatiales</taxon>
        <taxon>Chromatiaceae</taxon>
        <taxon>Thiorhodovibrio</taxon>
    </lineage>
</organism>
<keyword evidence="5 8" id="KW-1133">Transmembrane helix</keyword>
<evidence type="ECO:0000256" key="2">
    <source>
        <dbReference type="ARBA" id="ARBA00004127"/>
    </source>
</evidence>
<evidence type="ECO:0000259" key="9">
    <source>
        <dbReference type="Pfam" id="PF02163"/>
    </source>
</evidence>
<evidence type="ECO:0000313" key="10">
    <source>
        <dbReference type="EMBL" id="WPL16578.1"/>
    </source>
</evidence>
<protein>
    <submittedName>
        <fullName evidence="10">Type I secretion membrane fusion protein, HlyD family</fullName>
    </submittedName>
</protein>
<feature type="transmembrane region" description="Helical" evidence="8">
    <location>
        <begin position="365"/>
        <end position="383"/>
    </location>
</feature>
<evidence type="ECO:0000256" key="4">
    <source>
        <dbReference type="ARBA" id="ARBA00022692"/>
    </source>
</evidence>
<evidence type="ECO:0000256" key="7">
    <source>
        <dbReference type="SAM" id="Coils"/>
    </source>
</evidence>
<dbReference type="PANTHER" id="PTHR13325">
    <property type="entry name" value="PROTEASE M50 MEMBRANE-BOUND TRANSCRIPTION FACTOR SITE 2 PROTEASE"/>
    <property type="match status" value="1"/>
</dbReference>
<dbReference type="Proteomes" id="UP001432180">
    <property type="component" value="Chromosome"/>
</dbReference>
<accession>A0ABZ0S7H6</accession>
<evidence type="ECO:0000313" key="11">
    <source>
        <dbReference type="Proteomes" id="UP001432180"/>
    </source>
</evidence>
<feature type="domain" description="Peptidase M50" evidence="9">
    <location>
        <begin position="173"/>
        <end position="275"/>
    </location>
</feature>
<gene>
    <name evidence="10" type="ORF">Thiowin_01545</name>
</gene>
<reference evidence="10 11" key="1">
    <citation type="journal article" date="2023" name="Microorganisms">
        <title>Thiorhodovibrio frisius and Trv. litoralis spp. nov., Two Novel Members from a Clade of Fastidious Purple Sulfur Bacteria That Exhibit Unique Red-Shifted Light-Harvesting Capabilities.</title>
        <authorList>
            <person name="Methner A."/>
            <person name="Kuzyk S.B."/>
            <person name="Petersen J."/>
            <person name="Bauer S."/>
            <person name="Brinkmann H."/>
            <person name="Sichau K."/>
            <person name="Wanner G."/>
            <person name="Wolf J."/>
            <person name="Neumann-Schaal M."/>
            <person name="Henke P."/>
            <person name="Tank M."/>
            <person name="Sproer C."/>
            <person name="Bunk B."/>
            <person name="Overmann J."/>
        </authorList>
    </citation>
    <scope>NUCLEOTIDE SEQUENCE [LARGE SCALE GENOMIC DNA]</scope>
    <source>
        <strain evidence="10 11">DSM 6702</strain>
    </source>
</reference>
<dbReference type="CDD" id="cd05709">
    <property type="entry name" value="S2P-M50"/>
    <property type="match status" value="1"/>
</dbReference>
<dbReference type="InterPro" id="IPR001193">
    <property type="entry name" value="MBTPS2"/>
</dbReference>
<comment type="cofactor">
    <cofactor evidence="1">
        <name>Zn(2+)</name>
        <dbReference type="ChEBI" id="CHEBI:29105"/>
    </cofactor>
</comment>
<evidence type="ECO:0000256" key="3">
    <source>
        <dbReference type="ARBA" id="ARBA00007931"/>
    </source>
</evidence>
<dbReference type="PANTHER" id="PTHR13325:SF3">
    <property type="entry name" value="MEMBRANE-BOUND TRANSCRIPTION FACTOR SITE-2 PROTEASE"/>
    <property type="match status" value="1"/>
</dbReference>
<comment type="similarity">
    <text evidence="3">Belongs to the peptidase M50B family.</text>
</comment>
<dbReference type="EMBL" id="CP121472">
    <property type="protein sequence ID" value="WPL16578.1"/>
    <property type="molecule type" value="Genomic_DNA"/>
</dbReference>
<comment type="subcellular location">
    <subcellularLocation>
        <location evidence="2">Endomembrane system</location>
        <topology evidence="2">Multi-pass membrane protein</topology>
    </subcellularLocation>
</comment>
<evidence type="ECO:0000256" key="5">
    <source>
        <dbReference type="ARBA" id="ARBA00022989"/>
    </source>
</evidence>
<feature type="transmembrane region" description="Helical" evidence="8">
    <location>
        <begin position="129"/>
        <end position="148"/>
    </location>
</feature>
<feature type="transmembrane region" description="Helical" evidence="8">
    <location>
        <begin position="195"/>
        <end position="214"/>
    </location>
</feature>
<evidence type="ECO:0000256" key="1">
    <source>
        <dbReference type="ARBA" id="ARBA00001947"/>
    </source>
</evidence>
<keyword evidence="7" id="KW-0175">Coiled coil</keyword>
<feature type="coiled-coil region" evidence="7">
    <location>
        <begin position="495"/>
        <end position="522"/>
    </location>
</feature>
<sequence length="689" mass="78090">MYPGPRSYAGEPSWSLHDPVRNLFFRLDWLAFEILSRWSLGDPQRILQDVNTRTLLQAEVDDIEAVLRFLLDNELLQARDQQSIERLHQQRLQRSSGLTTWLMHRYLFFRVPLWKPDAWLTKSQRAVAFFYRPGFLWLTLVVLVLGLLEVSRQWEPFVATLVDVFSWSGLVSFSIALVFVKFMHELGHAFTAKRFGVRVPTMGVAFLVMFPMAYTDVNEVWKLPSRRQRLLVGSAGILTELIIAAWATFFWGLLPDGLLRGAVFVLATTTWVSTLIINASPFLRFDGYFLLMDWLGMSNLHQRASALGQWRLRELLFGLGDEPPEILPRRRQRGLILFAYATWLYRLVVFVGIAVLVYVKVPKPLGPLLAALELWWFICLPVVKEMGRWGARRPEMLRNRRPRWVLVAVVLALAVALVPWDRRIHTQGLLIPVDSFPLVAPEGARLAAFAVESGDWVEEGEVILELDSPDLDYRQRMMEVREQSLGWQKAAAGVAPELLEQLRTLEAEGAELQAELVGVRDEKNRFQLKAPMSGQFFPSNINLRPNTWVGRNERLGTLIDPAVWQVMTYLPESALKRVSLGDHGLFYPESAAGGPMSAQVSRIDLDATRVLDDGLLAATRGGQLPVRESEYGLVPESAVYRVVLAVEPGQTPEGVQLQRGKLLLFGARASWLGEYARGAATLLVRELGF</sequence>
<keyword evidence="4 8" id="KW-0812">Transmembrane</keyword>
<evidence type="ECO:0000256" key="8">
    <source>
        <dbReference type="SAM" id="Phobius"/>
    </source>
</evidence>
<feature type="transmembrane region" description="Helical" evidence="8">
    <location>
        <begin position="335"/>
        <end position="359"/>
    </location>
</feature>
<keyword evidence="6 8" id="KW-0472">Membrane</keyword>
<name>A0ABZ0S7H6_9GAMM</name>
<proteinExistence type="inferred from homology"/>
<keyword evidence="11" id="KW-1185">Reference proteome</keyword>
<feature type="transmembrane region" description="Helical" evidence="8">
    <location>
        <begin position="404"/>
        <end position="420"/>
    </location>
</feature>
<feature type="transmembrane region" description="Helical" evidence="8">
    <location>
        <begin position="234"/>
        <end position="254"/>
    </location>
</feature>